<dbReference type="RefSeq" id="WP_380972364.1">
    <property type="nucleotide sequence ID" value="NZ_JBHTEF010000001.1"/>
</dbReference>
<reference evidence="7" key="1">
    <citation type="journal article" date="2019" name="Int. J. Syst. Evol. Microbiol.">
        <title>The Global Catalogue of Microorganisms (GCM) 10K type strain sequencing project: providing services to taxonomists for standard genome sequencing and annotation.</title>
        <authorList>
            <consortium name="The Broad Institute Genomics Platform"/>
            <consortium name="The Broad Institute Genome Sequencing Center for Infectious Disease"/>
            <person name="Wu L."/>
            <person name="Ma J."/>
        </authorList>
    </citation>
    <scope>NUCLEOTIDE SEQUENCE [LARGE SCALE GENOMIC DNA]</scope>
    <source>
        <strain evidence="7">CCUG 56698</strain>
    </source>
</reference>
<evidence type="ECO:0000256" key="1">
    <source>
        <dbReference type="ARBA" id="ARBA00023015"/>
    </source>
</evidence>
<dbReference type="Gene3D" id="1.10.357.10">
    <property type="entry name" value="Tetracycline Repressor, domain 2"/>
    <property type="match status" value="1"/>
</dbReference>
<accession>A0ABW2SL90</accession>
<evidence type="ECO:0000256" key="3">
    <source>
        <dbReference type="ARBA" id="ARBA00023163"/>
    </source>
</evidence>
<gene>
    <name evidence="6" type="ORF">ACFQWG_04075</name>
</gene>
<keyword evidence="3" id="KW-0804">Transcription</keyword>
<organism evidence="6 7">
    <name type="scientific">Schaalia naturae</name>
    <dbReference type="NCBI Taxonomy" id="635203"/>
    <lineage>
        <taxon>Bacteria</taxon>
        <taxon>Bacillati</taxon>
        <taxon>Actinomycetota</taxon>
        <taxon>Actinomycetes</taxon>
        <taxon>Actinomycetales</taxon>
        <taxon>Actinomycetaceae</taxon>
        <taxon>Schaalia</taxon>
    </lineage>
</organism>
<proteinExistence type="predicted"/>
<feature type="domain" description="HTH tetR-type" evidence="5">
    <location>
        <begin position="11"/>
        <end position="71"/>
    </location>
</feature>
<dbReference type="PANTHER" id="PTHR30055">
    <property type="entry name" value="HTH-TYPE TRANSCRIPTIONAL REGULATOR RUTR"/>
    <property type="match status" value="1"/>
</dbReference>
<dbReference type="PANTHER" id="PTHR30055:SF234">
    <property type="entry name" value="HTH-TYPE TRANSCRIPTIONAL REGULATOR BETI"/>
    <property type="match status" value="1"/>
</dbReference>
<dbReference type="SUPFAM" id="SSF46689">
    <property type="entry name" value="Homeodomain-like"/>
    <property type="match status" value="1"/>
</dbReference>
<keyword evidence="1" id="KW-0805">Transcription regulation</keyword>
<keyword evidence="7" id="KW-1185">Reference proteome</keyword>
<dbReference type="InterPro" id="IPR009057">
    <property type="entry name" value="Homeodomain-like_sf"/>
</dbReference>
<sequence length="212" mass="22982">MDIDRRAALKARHRETILAAAHDLVMEQGGDGFNVDQLAERADVARRTVFNHFASLEDVLVQSCLEELSGTVDQVREAVVSATRGTDRRAAFEALAVVLTGTDVLTPLLYIWRAVGGFDDAKARPDRLAVIFFRVEADLTGALAQRFDQVDPLEIRVLVGSLVQGLASAAILWAQSLSGQDLVSQDPAGPGAREQWDALLSAVIDQIRTGYA</sequence>
<keyword evidence="2 4" id="KW-0238">DNA-binding</keyword>
<dbReference type="PROSITE" id="PS50977">
    <property type="entry name" value="HTH_TETR_2"/>
    <property type="match status" value="1"/>
</dbReference>
<dbReference type="Proteomes" id="UP001596527">
    <property type="component" value="Unassembled WGS sequence"/>
</dbReference>
<comment type="caution">
    <text evidence="6">The sequence shown here is derived from an EMBL/GenBank/DDBJ whole genome shotgun (WGS) entry which is preliminary data.</text>
</comment>
<protein>
    <submittedName>
        <fullName evidence="6">TetR/AcrR family transcriptional regulator</fullName>
    </submittedName>
</protein>
<evidence type="ECO:0000259" key="5">
    <source>
        <dbReference type="PROSITE" id="PS50977"/>
    </source>
</evidence>
<name>A0ABW2SL90_9ACTO</name>
<dbReference type="InterPro" id="IPR001647">
    <property type="entry name" value="HTH_TetR"/>
</dbReference>
<evidence type="ECO:0000313" key="6">
    <source>
        <dbReference type="EMBL" id="MFC7580398.1"/>
    </source>
</evidence>
<evidence type="ECO:0000256" key="4">
    <source>
        <dbReference type="PROSITE-ProRule" id="PRU00335"/>
    </source>
</evidence>
<dbReference type="InterPro" id="IPR050109">
    <property type="entry name" value="HTH-type_TetR-like_transc_reg"/>
</dbReference>
<evidence type="ECO:0000256" key="2">
    <source>
        <dbReference type="ARBA" id="ARBA00023125"/>
    </source>
</evidence>
<feature type="DNA-binding region" description="H-T-H motif" evidence="4">
    <location>
        <begin position="34"/>
        <end position="53"/>
    </location>
</feature>
<evidence type="ECO:0000313" key="7">
    <source>
        <dbReference type="Proteomes" id="UP001596527"/>
    </source>
</evidence>
<dbReference type="EMBL" id="JBHTEF010000001">
    <property type="protein sequence ID" value="MFC7580398.1"/>
    <property type="molecule type" value="Genomic_DNA"/>
</dbReference>
<dbReference type="PRINTS" id="PR00455">
    <property type="entry name" value="HTHTETR"/>
</dbReference>
<dbReference type="Pfam" id="PF00440">
    <property type="entry name" value="TetR_N"/>
    <property type="match status" value="1"/>
</dbReference>